<evidence type="ECO:0000256" key="1">
    <source>
        <dbReference type="SAM" id="Phobius"/>
    </source>
</evidence>
<keyword evidence="1" id="KW-0472">Membrane</keyword>
<keyword evidence="1" id="KW-1133">Transmembrane helix</keyword>
<sequence>MHFSVIIPAKNERENIGRCLDSIFQVDWDPEEYEVIVIDNGSSDDTPLLAAQKGAKVYLQPDLTISGLRNFGASMAKGELLAFMDADCTVEPSWLRAASRYLGTEDIVCFGSPPQVPPEATWVQQAWYQVRRKKEEVGETAWLESMNMFVRRVAFSRCQGFDEHLATCEDYDISLRLKALGKVITDSRVVAYHYGEARTISHFFRKERWRGIGNLKGVLRHGVKAGELPSILLPVLHCLALFFLPLALLLPASLGAATPAFLAVFFIGWQAFLLFVSFVRYYRMAPRHVHQIYVLLNVYYLARGIAMLRQP</sequence>
<dbReference type="InterPro" id="IPR029044">
    <property type="entry name" value="Nucleotide-diphossugar_trans"/>
</dbReference>
<dbReference type="PANTHER" id="PTHR43685">
    <property type="entry name" value="GLYCOSYLTRANSFERASE"/>
    <property type="match status" value="1"/>
</dbReference>
<dbReference type="STRING" id="404380.Gbem_1776"/>
<dbReference type="GO" id="GO:0016740">
    <property type="term" value="F:transferase activity"/>
    <property type="evidence" value="ECO:0007669"/>
    <property type="project" value="UniProtKB-KW"/>
</dbReference>
<dbReference type="InterPro" id="IPR001173">
    <property type="entry name" value="Glyco_trans_2-like"/>
</dbReference>
<organism evidence="3 4">
    <name type="scientific">Citrifermentans bemidjiense (strain ATCC BAA-1014 / DSM 16622 / JCM 12645 / Bem)</name>
    <name type="common">Geobacter bemidjiensis</name>
    <dbReference type="NCBI Taxonomy" id="404380"/>
    <lineage>
        <taxon>Bacteria</taxon>
        <taxon>Pseudomonadati</taxon>
        <taxon>Thermodesulfobacteriota</taxon>
        <taxon>Desulfuromonadia</taxon>
        <taxon>Geobacterales</taxon>
        <taxon>Geobacteraceae</taxon>
        <taxon>Citrifermentans</taxon>
    </lineage>
</organism>
<reference evidence="3 4" key="1">
    <citation type="submission" date="2008-07" db="EMBL/GenBank/DDBJ databases">
        <title>Complete sequence of Geobacter bemidjiensis BEM.</title>
        <authorList>
            <consortium name="US DOE Joint Genome Institute"/>
            <person name="Lucas S."/>
            <person name="Copeland A."/>
            <person name="Lapidus A."/>
            <person name="Glavina del Rio T."/>
            <person name="Dalin E."/>
            <person name="Tice H."/>
            <person name="Bruce D."/>
            <person name="Goodwin L."/>
            <person name="Pitluck S."/>
            <person name="Kiss H."/>
            <person name="Brettin T."/>
            <person name="Detter J.C."/>
            <person name="Han C."/>
            <person name="Kuske C.R."/>
            <person name="Schmutz J."/>
            <person name="Larimer F."/>
            <person name="Land M."/>
            <person name="Hauser L."/>
            <person name="Kyrpides N."/>
            <person name="Lykidis A."/>
            <person name="Lovley D."/>
            <person name="Richardson P."/>
        </authorList>
    </citation>
    <scope>NUCLEOTIDE SEQUENCE [LARGE SCALE GENOMIC DNA]</scope>
    <source>
        <strain evidence="4">ATCC BAA-1014 / DSM 16622 / JCM 12645 / Bem</strain>
    </source>
</reference>
<dbReference type="RefSeq" id="WP_012530210.1">
    <property type="nucleotide sequence ID" value="NC_011146.1"/>
</dbReference>
<dbReference type="PANTHER" id="PTHR43685:SF2">
    <property type="entry name" value="GLYCOSYLTRANSFERASE 2-LIKE DOMAIN-CONTAINING PROTEIN"/>
    <property type="match status" value="1"/>
</dbReference>
<dbReference type="CAZy" id="GT2">
    <property type="family name" value="Glycosyltransferase Family 2"/>
</dbReference>
<dbReference type="HOGENOM" id="CLU_025996_19_3_7"/>
<dbReference type="eggNOG" id="COG1215">
    <property type="taxonomic scope" value="Bacteria"/>
</dbReference>
<protein>
    <submittedName>
        <fullName evidence="3">Glycosyltransferase</fullName>
    </submittedName>
</protein>
<feature type="transmembrane region" description="Helical" evidence="1">
    <location>
        <begin position="231"/>
        <end position="254"/>
    </location>
</feature>
<dbReference type="SUPFAM" id="SSF53448">
    <property type="entry name" value="Nucleotide-diphospho-sugar transferases"/>
    <property type="match status" value="1"/>
</dbReference>
<evidence type="ECO:0000313" key="3">
    <source>
        <dbReference type="EMBL" id="ACH38792.1"/>
    </source>
</evidence>
<dbReference type="EMBL" id="CP001124">
    <property type="protein sequence ID" value="ACH38792.1"/>
    <property type="molecule type" value="Genomic_DNA"/>
</dbReference>
<feature type="transmembrane region" description="Helical" evidence="1">
    <location>
        <begin position="260"/>
        <end position="282"/>
    </location>
</feature>
<keyword evidence="3" id="KW-0808">Transferase</keyword>
<name>B5EA86_CITBB</name>
<reference evidence="3 4" key="2">
    <citation type="journal article" date="2010" name="BMC Genomics">
        <title>The genome of Geobacter bemidjiensis, exemplar for the subsurface clade of Geobacter species that predominate in Fe(III)-reducing subsurface environments.</title>
        <authorList>
            <person name="Aklujkar M."/>
            <person name="Young N.D."/>
            <person name="Holmes D."/>
            <person name="Chavan M."/>
            <person name="Risso C."/>
            <person name="Kiss H.E."/>
            <person name="Han C.S."/>
            <person name="Land M.L."/>
            <person name="Lovley D.R."/>
        </authorList>
    </citation>
    <scope>NUCLEOTIDE SEQUENCE [LARGE SCALE GENOMIC DNA]</scope>
    <source>
        <strain evidence="4">ATCC BAA-1014 / DSM 16622 / JCM 12645 / Bem</strain>
    </source>
</reference>
<evidence type="ECO:0000313" key="4">
    <source>
        <dbReference type="Proteomes" id="UP000008825"/>
    </source>
</evidence>
<dbReference type="AlphaFoldDB" id="B5EA86"/>
<gene>
    <name evidence="3" type="ordered locus">Gbem_1776</name>
</gene>
<dbReference type="Proteomes" id="UP000008825">
    <property type="component" value="Chromosome"/>
</dbReference>
<dbReference type="KEGG" id="gbm:Gbem_1776"/>
<dbReference type="Gene3D" id="3.90.550.10">
    <property type="entry name" value="Spore Coat Polysaccharide Biosynthesis Protein SpsA, Chain A"/>
    <property type="match status" value="1"/>
</dbReference>
<accession>B5EA86</accession>
<dbReference type="InterPro" id="IPR050834">
    <property type="entry name" value="Glycosyltransf_2"/>
</dbReference>
<feature type="domain" description="Glycosyltransferase 2-like" evidence="2">
    <location>
        <begin position="4"/>
        <end position="136"/>
    </location>
</feature>
<proteinExistence type="predicted"/>
<dbReference type="Pfam" id="PF00535">
    <property type="entry name" value="Glycos_transf_2"/>
    <property type="match status" value="1"/>
</dbReference>
<evidence type="ECO:0000259" key="2">
    <source>
        <dbReference type="Pfam" id="PF00535"/>
    </source>
</evidence>
<dbReference type="OrthoDB" id="9809116at2"/>
<keyword evidence="4" id="KW-1185">Reference proteome</keyword>
<keyword evidence="1" id="KW-0812">Transmembrane</keyword>